<name>A0A0J1FK44_9FIRM</name>
<reference evidence="1 2" key="1">
    <citation type="submission" date="2015-06" db="EMBL/GenBank/DDBJ databases">
        <title>Draft genome of the moderately acidophilic sulfate reducer Candidatus Desulfosporosinus acididurans strain M1.</title>
        <authorList>
            <person name="Poehlein A."/>
            <person name="Petzsch P."/>
            <person name="Johnson B.D."/>
            <person name="Schloemann M."/>
            <person name="Daniel R."/>
            <person name="Muehling M."/>
        </authorList>
    </citation>
    <scope>NUCLEOTIDE SEQUENCE [LARGE SCALE GENOMIC DNA]</scope>
    <source>
        <strain evidence="1 2">M1</strain>
    </source>
</reference>
<dbReference type="EMBL" id="LDZY01000022">
    <property type="protein sequence ID" value="KLU63849.1"/>
    <property type="molecule type" value="Genomic_DNA"/>
</dbReference>
<dbReference type="Proteomes" id="UP000036356">
    <property type="component" value="Unassembled WGS sequence"/>
</dbReference>
<dbReference type="PATRIC" id="fig|476652.3.peg.4457"/>
<sequence length="30" mass="3530">MGITIKKIIEFYVTMIKLTTKKQRKVDGFV</sequence>
<keyword evidence="2" id="KW-1185">Reference proteome</keyword>
<proteinExistence type="predicted"/>
<accession>A0A0J1FK44</accession>
<evidence type="ECO:0000313" key="1">
    <source>
        <dbReference type="EMBL" id="KLU63849.1"/>
    </source>
</evidence>
<protein>
    <submittedName>
        <fullName evidence="1">Uncharacterized protein</fullName>
    </submittedName>
</protein>
<dbReference type="STRING" id="476652.DEAC_c42140"/>
<evidence type="ECO:0000313" key="2">
    <source>
        <dbReference type="Proteomes" id="UP000036356"/>
    </source>
</evidence>
<comment type="caution">
    <text evidence="1">The sequence shown here is derived from an EMBL/GenBank/DDBJ whole genome shotgun (WGS) entry which is preliminary data.</text>
</comment>
<dbReference type="AlphaFoldDB" id="A0A0J1FK44"/>
<gene>
    <name evidence="1" type="ORF">DEAC_c42140</name>
</gene>
<organism evidence="1 2">
    <name type="scientific">Desulfosporosinus acididurans</name>
    <dbReference type="NCBI Taxonomy" id="476652"/>
    <lineage>
        <taxon>Bacteria</taxon>
        <taxon>Bacillati</taxon>
        <taxon>Bacillota</taxon>
        <taxon>Clostridia</taxon>
        <taxon>Eubacteriales</taxon>
        <taxon>Desulfitobacteriaceae</taxon>
        <taxon>Desulfosporosinus</taxon>
    </lineage>
</organism>